<dbReference type="PANTHER" id="PTHR35791:SF1">
    <property type="entry name" value="UPF0754 MEMBRANE PROTEIN YHEB"/>
    <property type="match status" value="1"/>
</dbReference>
<feature type="transmembrane region" description="Helical" evidence="1">
    <location>
        <begin position="388"/>
        <end position="408"/>
    </location>
</feature>
<protein>
    <recommendedName>
        <fullName evidence="4">DUF445 domain-containing protein</fullName>
    </recommendedName>
</protein>
<accession>A0ABP9PW49</accession>
<feature type="transmembrane region" description="Helical" evidence="1">
    <location>
        <begin position="190"/>
        <end position="213"/>
    </location>
</feature>
<keyword evidence="3" id="KW-1185">Reference proteome</keyword>
<dbReference type="Proteomes" id="UP001428817">
    <property type="component" value="Unassembled WGS sequence"/>
</dbReference>
<gene>
    <name evidence="2" type="ORF">GCM10023321_19130</name>
</gene>
<feature type="transmembrane region" description="Helical" evidence="1">
    <location>
        <begin position="20"/>
        <end position="41"/>
    </location>
</feature>
<reference evidence="3" key="1">
    <citation type="journal article" date="2019" name="Int. J. Syst. Evol. Microbiol.">
        <title>The Global Catalogue of Microorganisms (GCM) 10K type strain sequencing project: providing services to taxonomists for standard genome sequencing and annotation.</title>
        <authorList>
            <consortium name="The Broad Institute Genomics Platform"/>
            <consortium name="The Broad Institute Genome Sequencing Center for Infectious Disease"/>
            <person name="Wu L."/>
            <person name="Ma J."/>
        </authorList>
    </citation>
    <scope>NUCLEOTIDE SEQUENCE [LARGE SCALE GENOMIC DNA]</scope>
    <source>
        <strain evidence="3">JCM 18303</strain>
    </source>
</reference>
<keyword evidence="1" id="KW-1133">Transmembrane helix</keyword>
<feature type="transmembrane region" description="Helical" evidence="1">
    <location>
        <begin position="219"/>
        <end position="239"/>
    </location>
</feature>
<keyword evidence="1" id="KW-0472">Membrane</keyword>
<dbReference type="EMBL" id="BAABJP010000007">
    <property type="protein sequence ID" value="GAA5151686.1"/>
    <property type="molecule type" value="Genomic_DNA"/>
</dbReference>
<evidence type="ECO:0000313" key="3">
    <source>
        <dbReference type="Proteomes" id="UP001428817"/>
    </source>
</evidence>
<evidence type="ECO:0000313" key="2">
    <source>
        <dbReference type="EMBL" id="GAA5151686.1"/>
    </source>
</evidence>
<dbReference type="PANTHER" id="PTHR35791">
    <property type="entry name" value="UPF0754 MEMBRANE PROTEIN YHEB"/>
    <property type="match status" value="1"/>
</dbReference>
<name>A0ABP9PW49_9PSEU</name>
<keyword evidence="1" id="KW-0812">Transmembrane</keyword>
<organism evidence="2 3">
    <name type="scientific">Pseudonocardia eucalypti</name>
    <dbReference type="NCBI Taxonomy" id="648755"/>
    <lineage>
        <taxon>Bacteria</taxon>
        <taxon>Bacillati</taxon>
        <taxon>Actinomycetota</taxon>
        <taxon>Actinomycetes</taxon>
        <taxon>Pseudonocardiales</taxon>
        <taxon>Pseudonocardiaceae</taxon>
        <taxon>Pseudonocardia</taxon>
    </lineage>
</organism>
<evidence type="ECO:0008006" key="4">
    <source>
        <dbReference type="Google" id="ProtNLM"/>
    </source>
</evidence>
<evidence type="ECO:0000256" key="1">
    <source>
        <dbReference type="SAM" id="Phobius"/>
    </source>
</evidence>
<comment type="caution">
    <text evidence="2">The sequence shown here is derived from an EMBL/GenBank/DDBJ whole genome shotgun (WGS) entry which is preliminary data.</text>
</comment>
<proteinExistence type="predicted"/>
<sequence length="414" mass="47279">MNSPAEILADVTRNWPVYASMPFIAAAIGYVTKLVAIEMMFKPLEFKGRKPFLGWQGVVPRRAAKMAGIACDTMTSQLITPAEIFSRLDPKRVAEEIEKPLVEGIEEITRDVMAATQPDLWEALPSRVKEMVVDRVRRQSPRIVETVMQQIQTDINSVFDLKEMVVTNLVRDKALLNRIFREAGHKEFRFIANCGAPFGLAIGVLQTIAWAVFREPLLLPAFGLITGWATDWLALKMVFRPVEPRRFFGVFTWQGLFFKRRNEVARDYGDLIAKEIITPRNVVEAVLKGPLSDRLFALVQREVHRMVDSQSGMARPLVVMAVGGRRYQRMKQLVTVKVMERLPETMAHIEEYATDAMDIRNTLMTKMQQLTPHQFERLLRPAFEQDEWILIATGAMLGFMVGELQILVVEFLTR</sequence>